<proteinExistence type="predicted"/>
<reference evidence="1 2" key="1">
    <citation type="submission" date="2020-06" db="EMBL/GenBank/DDBJ databases">
        <title>Genome sequence of 2 isolates from Red Sea Mangroves.</title>
        <authorList>
            <person name="Sefrji F."/>
            <person name="Michoud G."/>
            <person name="Merlino G."/>
            <person name="Daffonchio D."/>
        </authorList>
    </citation>
    <scope>NUCLEOTIDE SEQUENCE [LARGE SCALE GENOMIC DNA]</scope>
    <source>
        <strain evidence="1 2">R1DC25</strain>
    </source>
</reference>
<name>A0A7S8C6X4_9HYPH</name>
<sequence length="141" mass="15489">MAGVLMGLGPLRFEVAKTAYEELARKAEARWPAQERIGRAPALQFVGPGADTIELNGTVYPGQIGSADTVDRMRELATDGEAMMLVSGTGRVFGRFVIVRAEHTGSHFDERGGARRLEFRLEVRAYGEDGKGSSSVWRLYR</sequence>
<dbReference type="KEGG" id="kmn:HW532_18605"/>
<dbReference type="Pfam" id="PF06995">
    <property type="entry name" value="Phage_P2_GpU"/>
    <property type="match status" value="1"/>
</dbReference>
<protein>
    <submittedName>
        <fullName evidence="1">Phage tail protein</fullName>
    </submittedName>
</protein>
<dbReference type="EMBL" id="CP058214">
    <property type="protein sequence ID" value="QPC44530.1"/>
    <property type="molecule type" value="Genomic_DNA"/>
</dbReference>
<dbReference type="Proteomes" id="UP000593594">
    <property type="component" value="Chromosome"/>
</dbReference>
<gene>
    <name evidence="1" type="ORF">HW532_18605</name>
</gene>
<evidence type="ECO:0000313" key="2">
    <source>
        <dbReference type="Proteomes" id="UP000593594"/>
    </source>
</evidence>
<dbReference type="AlphaFoldDB" id="A0A7S8C6X4"/>
<keyword evidence="2" id="KW-1185">Reference proteome</keyword>
<accession>A0A7S8C6X4</accession>
<dbReference type="RefSeq" id="WP_213161903.1">
    <property type="nucleotide sequence ID" value="NZ_CP058214.1"/>
</dbReference>
<evidence type="ECO:0000313" key="1">
    <source>
        <dbReference type="EMBL" id="QPC44530.1"/>
    </source>
</evidence>
<organism evidence="1 2">
    <name type="scientific">Kaustia mangrovi</name>
    <dbReference type="NCBI Taxonomy" id="2593653"/>
    <lineage>
        <taxon>Bacteria</taxon>
        <taxon>Pseudomonadati</taxon>
        <taxon>Pseudomonadota</taxon>
        <taxon>Alphaproteobacteria</taxon>
        <taxon>Hyphomicrobiales</taxon>
        <taxon>Parvibaculaceae</taxon>
        <taxon>Kaustia</taxon>
    </lineage>
</organism>
<dbReference type="InterPro" id="IPR009734">
    <property type="entry name" value="Myoviridae_GpU"/>
</dbReference>